<feature type="domain" description="Response regulatory" evidence="12">
    <location>
        <begin position="3"/>
        <end position="120"/>
    </location>
</feature>
<dbReference type="Proteomes" id="UP000652847">
    <property type="component" value="Unassembled WGS sequence"/>
</dbReference>
<protein>
    <recommendedName>
        <fullName evidence="2">Stage 0 sporulation protein A homolog</fullName>
    </recommendedName>
</protein>
<reference evidence="13 14" key="1">
    <citation type="submission" date="2020-08" db="EMBL/GenBank/DDBJ databases">
        <title>Genome public.</title>
        <authorList>
            <person name="Liu C."/>
            <person name="Sun Q."/>
        </authorList>
    </citation>
    <scope>NUCLEOTIDE SEQUENCE [LARGE SCALE GENOMIC DNA]</scope>
    <source>
        <strain evidence="13 14">BX17</strain>
    </source>
</reference>
<evidence type="ECO:0000256" key="4">
    <source>
        <dbReference type="ARBA" id="ARBA00022553"/>
    </source>
</evidence>
<comment type="caution">
    <text evidence="13">The sequence shown here is derived from an EMBL/GenBank/DDBJ whole genome shotgun (WGS) entry which is preliminary data.</text>
</comment>
<dbReference type="PROSITE" id="PS50110">
    <property type="entry name" value="RESPONSE_REGULATORY"/>
    <property type="match status" value="1"/>
</dbReference>
<dbReference type="EMBL" id="JACOOT010000019">
    <property type="protein sequence ID" value="MBC5651144.1"/>
    <property type="molecule type" value="Genomic_DNA"/>
</dbReference>
<keyword evidence="7" id="KW-0238">DNA-binding</keyword>
<dbReference type="PANTHER" id="PTHR42713">
    <property type="entry name" value="HISTIDINE KINASE-RELATED"/>
    <property type="match status" value="1"/>
</dbReference>
<evidence type="ECO:0000259" key="12">
    <source>
        <dbReference type="PROSITE" id="PS50110"/>
    </source>
</evidence>
<dbReference type="InterPro" id="IPR018060">
    <property type="entry name" value="HTH_AraC"/>
</dbReference>
<dbReference type="InterPro" id="IPR051552">
    <property type="entry name" value="HptR"/>
</dbReference>
<evidence type="ECO:0000256" key="10">
    <source>
        <dbReference type="PROSITE-ProRule" id="PRU00169"/>
    </source>
</evidence>
<evidence type="ECO:0000256" key="9">
    <source>
        <dbReference type="ARBA" id="ARBA00024867"/>
    </source>
</evidence>
<dbReference type="InterPro" id="IPR011006">
    <property type="entry name" value="CheY-like_superfamily"/>
</dbReference>
<comment type="function">
    <text evidence="9">May play the central regulatory role in sporulation. It may be an element of the effector pathway responsible for the activation of sporulation genes in response to nutritional stress. Spo0A may act in concert with spo0H (a sigma factor) to control the expression of some genes that are critical to the sporulation process.</text>
</comment>
<feature type="modified residue" description="4-aspartylphosphate" evidence="10">
    <location>
        <position position="55"/>
    </location>
</feature>
<comment type="subcellular location">
    <subcellularLocation>
        <location evidence="1">Cytoplasm</location>
    </subcellularLocation>
</comment>
<dbReference type="GO" id="GO:0005737">
    <property type="term" value="C:cytoplasm"/>
    <property type="evidence" value="ECO:0007669"/>
    <property type="project" value="UniProtKB-SubCell"/>
</dbReference>
<evidence type="ECO:0000256" key="2">
    <source>
        <dbReference type="ARBA" id="ARBA00018672"/>
    </source>
</evidence>
<sequence length="392" mass="44790">MYSILIIDDEPIVKIALRSILPWEEHGFSICGTASNGLEALPLIGQHHPDVIITDLKMPGMDGLELIRILKEQGYPGEILVLSNYEDFDSVRSALLLGAADYLLKIKIQPDTLLACLNKTVEKLKDRVPSHWETEKKDPKENMQALLLEFFRKDAKLSDFIAEHDKTRLAFMEASCAICYVTFEKFLSNEAFSISGNLLRDMILDAVQGVLQPYILVLNDYSALVVFSQAELSGSEIKVEQLVKKLYNRFTMYQSFAPDMPYQEMMKNYEEARSVFREFSSSEGHYKADVAKTLEYMEENYMYRLTLASISANVNLSSSYLCRIFKSEVGTSITNYLNNLRVRKAATLIKENTLSMKEISSMVGIDDQLYFSRLFKKYMGISPSEYGKKYHQ</sequence>
<dbReference type="GO" id="GO:0000160">
    <property type="term" value="P:phosphorelay signal transduction system"/>
    <property type="evidence" value="ECO:0007669"/>
    <property type="project" value="UniProtKB-KW"/>
</dbReference>
<dbReference type="Pfam" id="PF12833">
    <property type="entry name" value="HTH_18"/>
    <property type="match status" value="1"/>
</dbReference>
<dbReference type="InterPro" id="IPR009057">
    <property type="entry name" value="Homeodomain-like_sf"/>
</dbReference>
<keyword evidence="14" id="KW-1185">Reference proteome</keyword>
<dbReference type="SUPFAM" id="SSF46689">
    <property type="entry name" value="Homeodomain-like"/>
    <property type="match status" value="2"/>
</dbReference>
<dbReference type="SMART" id="SM00448">
    <property type="entry name" value="REC"/>
    <property type="match status" value="1"/>
</dbReference>
<dbReference type="RefSeq" id="WP_173767762.1">
    <property type="nucleotide sequence ID" value="NZ_JACOOT010000019.1"/>
</dbReference>
<dbReference type="Pfam" id="PF00072">
    <property type="entry name" value="Response_reg"/>
    <property type="match status" value="1"/>
</dbReference>
<evidence type="ECO:0000256" key="3">
    <source>
        <dbReference type="ARBA" id="ARBA00022490"/>
    </source>
</evidence>
<dbReference type="PANTHER" id="PTHR42713:SF3">
    <property type="entry name" value="TRANSCRIPTIONAL REGULATORY PROTEIN HPTR"/>
    <property type="match status" value="1"/>
</dbReference>
<dbReference type="Gene3D" id="3.40.50.2300">
    <property type="match status" value="1"/>
</dbReference>
<dbReference type="Gene3D" id="1.10.10.60">
    <property type="entry name" value="Homeodomain-like"/>
    <property type="match status" value="2"/>
</dbReference>
<accession>A0A8I0A9Q0</accession>
<evidence type="ECO:0000313" key="14">
    <source>
        <dbReference type="Proteomes" id="UP000652847"/>
    </source>
</evidence>
<keyword evidence="4 10" id="KW-0597">Phosphoprotein</keyword>
<dbReference type="PROSITE" id="PS00041">
    <property type="entry name" value="HTH_ARAC_FAMILY_1"/>
    <property type="match status" value="1"/>
</dbReference>
<name>A0A8I0A9Q0_9FIRM</name>
<dbReference type="SUPFAM" id="SSF52172">
    <property type="entry name" value="CheY-like"/>
    <property type="match status" value="1"/>
</dbReference>
<organism evidence="13 14">
    <name type="scientific">Blautia segnis</name>
    <dbReference type="NCBI Taxonomy" id="2763030"/>
    <lineage>
        <taxon>Bacteria</taxon>
        <taxon>Bacillati</taxon>
        <taxon>Bacillota</taxon>
        <taxon>Clostridia</taxon>
        <taxon>Lachnospirales</taxon>
        <taxon>Lachnospiraceae</taxon>
        <taxon>Blautia</taxon>
    </lineage>
</organism>
<evidence type="ECO:0000256" key="5">
    <source>
        <dbReference type="ARBA" id="ARBA00023012"/>
    </source>
</evidence>
<gene>
    <name evidence="13" type="ORF">H8S54_08495</name>
</gene>
<feature type="domain" description="HTH araC/xylS-type" evidence="11">
    <location>
        <begin position="291"/>
        <end position="389"/>
    </location>
</feature>
<evidence type="ECO:0000313" key="13">
    <source>
        <dbReference type="EMBL" id="MBC5651144.1"/>
    </source>
</evidence>
<keyword evidence="6" id="KW-0805">Transcription regulation</keyword>
<keyword evidence="5" id="KW-0902">Two-component regulatory system</keyword>
<dbReference type="InterPro" id="IPR001789">
    <property type="entry name" value="Sig_transdc_resp-reg_receiver"/>
</dbReference>
<evidence type="ECO:0000256" key="1">
    <source>
        <dbReference type="ARBA" id="ARBA00004496"/>
    </source>
</evidence>
<dbReference type="SMART" id="SM00342">
    <property type="entry name" value="HTH_ARAC"/>
    <property type="match status" value="1"/>
</dbReference>
<proteinExistence type="predicted"/>
<dbReference type="PROSITE" id="PS01124">
    <property type="entry name" value="HTH_ARAC_FAMILY_2"/>
    <property type="match status" value="1"/>
</dbReference>
<evidence type="ECO:0000256" key="6">
    <source>
        <dbReference type="ARBA" id="ARBA00023015"/>
    </source>
</evidence>
<dbReference type="CDD" id="cd17536">
    <property type="entry name" value="REC_YesN-like"/>
    <property type="match status" value="1"/>
</dbReference>
<dbReference type="InterPro" id="IPR018062">
    <property type="entry name" value="HTH_AraC-typ_CS"/>
</dbReference>
<keyword evidence="8" id="KW-0804">Transcription</keyword>
<evidence type="ECO:0000256" key="8">
    <source>
        <dbReference type="ARBA" id="ARBA00023163"/>
    </source>
</evidence>
<evidence type="ECO:0000256" key="7">
    <source>
        <dbReference type="ARBA" id="ARBA00023125"/>
    </source>
</evidence>
<dbReference type="GO" id="GO:0043565">
    <property type="term" value="F:sequence-specific DNA binding"/>
    <property type="evidence" value="ECO:0007669"/>
    <property type="project" value="InterPro"/>
</dbReference>
<keyword evidence="3" id="KW-0963">Cytoplasm</keyword>
<evidence type="ECO:0000259" key="11">
    <source>
        <dbReference type="PROSITE" id="PS01124"/>
    </source>
</evidence>
<dbReference type="AlphaFoldDB" id="A0A8I0A9Q0"/>
<dbReference type="GO" id="GO:0003700">
    <property type="term" value="F:DNA-binding transcription factor activity"/>
    <property type="evidence" value="ECO:0007669"/>
    <property type="project" value="InterPro"/>
</dbReference>